<dbReference type="PANTHER" id="PTHR47235:SF1">
    <property type="entry name" value="BLR6548 PROTEIN"/>
    <property type="match status" value="1"/>
</dbReference>
<evidence type="ECO:0000256" key="2">
    <source>
        <dbReference type="ARBA" id="ARBA00022448"/>
    </source>
</evidence>
<comment type="similarity">
    <text evidence="1">Belongs to the leucine-binding protein family.</text>
</comment>
<keyword evidence="4" id="KW-0029">Amino-acid transport</keyword>
<evidence type="ECO:0000256" key="1">
    <source>
        <dbReference type="ARBA" id="ARBA00010062"/>
    </source>
</evidence>
<reference evidence="7 8" key="1">
    <citation type="submission" date="2021-02" db="EMBL/GenBank/DDBJ databases">
        <title>Characterization of Marinitoga sp. nov. str. BP5-C20A.</title>
        <authorList>
            <person name="Erauso G."/>
            <person name="Postec A."/>
        </authorList>
    </citation>
    <scope>NUCLEOTIDE SEQUENCE [LARGE SCALE GENOMIC DNA]</scope>
    <source>
        <strain evidence="7 8">BP5-C20A</strain>
    </source>
</reference>
<keyword evidence="3 5" id="KW-0732">Signal</keyword>
<dbReference type="EMBL" id="CP069362">
    <property type="protein sequence ID" value="WGS65111.1"/>
    <property type="molecule type" value="Genomic_DNA"/>
</dbReference>
<dbReference type="CDD" id="cd06343">
    <property type="entry name" value="PBP1_ABC_ligand_binding-like"/>
    <property type="match status" value="1"/>
</dbReference>
<dbReference type="InterPro" id="IPR028081">
    <property type="entry name" value="Leu-bd"/>
</dbReference>
<dbReference type="Proteomes" id="UP001232493">
    <property type="component" value="Chromosome"/>
</dbReference>
<protein>
    <submittedName>
        <fullName evidence="7">ABC transporter substrate-binding protein</fullName>
    </submittedName>
</protein>
<dbReference type="InterPro" id="IPR000709">
    <property type="entry name" value="Leu_Ile_Val-bd"/>
</dbReference>
<feature type="signal peptide" evidence="5">
    <location>
        <begin position="1"/>
        <end position="20"/>
    </location>
</feature>
<keyword evidence="2" id="KW-0813">Transport</keyword>
<organism evidence="7 8">
    <name type="scientific">Marinitoga aeolica</name>
    <dbReference type="NCBI Taxonomy" id="2809031"/>
    <lineage>
        <taxon>Bacteria</taxon>
        <taxon>Thermotogati</taxon>
        <taxon>Thermotogota</taxon>
        <taxon>Thermotogae</taxon>
        <taxon>Petrotogales</taxon>
        <taxon>Petrotogaceae</taxon>
        <taxon>Marinitoga</taxon>
    </lineage>
</organism>
<dbReference type="Gene3D" id="3.40.50.2300">
    <property type="match status" value="2"/>
</dbReference>
<evidence type="ECO:0000313" key="7">
    <source>
        <dbReference type="EMBL" id="WGS65111.1"/>
    </source>
</evidence>
<dbReference type="SUPFAM" id="SSF53822">
    <property type="entry name" value="Periplasmic binding protein-like I"/>
    <property type="match status" value="1"/>
</dbReference>
<dbReference type="PANTHER" id="PTHR47235">
    <property type="entry name" value="BLR6548 PROTEIN"/>
    <property type="match status" value="1"/>
</dbReference>
<evidence type="ECO:0000256" key="4">
    <source>
        <dbReference type="ARBA" id="ARBA00022970"/>
    </source>
</evidence>
<proteinExistence type="inferred from homology"/>
<evidence type="ECO:0000313" key="8">
    <source>
        <dbReference type="Proteomes" id="UP001232493"/>
    </source>
</evidence>
<sequence length="390" mass="43780">MKKVLLVVLSIVLMMSFVFAEDGVTDTEIKIGTFQAMSGPVAVIGQSVANGMNAYFNYINENGGVYGRKINLIVADDQFNPAKTTVEVKRMIENDKVFALVGGLGTPGNLAVMDYVNEKKVPYVYQASGSSLLAIPPKKYIFPVQPNYTLEGNIVMNYLVKTKRSKKIAIVYRNDDAGKEFLKSALETLKDKYGMKPVETIAINPTANDFSTEITKLIAKQPDAIAVMLFIPQSVNFVKQAKQYGLKRQKYVLTYANSDASYIYLAKDAAEGVEAMAWVNVDFSKPDLKPFQIYKKYYNQMPNAYAIAGMIAAEVFVEGLQRAGKDLTRENLVKALESMNKWSGMLAHEITYKPYDPNDNTCRLGKQSMYVLRVRKGVWTQMTNWIYYDK</sequence>
<dbReference type="PRINTS" id="PR00337">
    <property type="entry name" value="LEUILEVALBP"/>
</dbReference>
<feature type="chain" id="PRO_5045544484" evidence="5">
    <location>
        <begin position="21"/>
        <end position="390"/>
    </location>
</feature>
<feature type="domain" description="Leucine-binding protein" evidence="6">
    <location>
        <begin position="28"/>
        <end position="376"/>
    </location>
</feature>
<dbReference type="RefSeq" id="WP_280999284.1">
    <property type="nucleotide sequence ID" value="NZ_CP069362.1"/>
</dbReference>
<name>A0ABY8PR77_9BACT</name>
<dbReference type="Pfam" id="PF13458">
    <property type="entry name" value="Peripla_BP_6"/>
    <property type="match status" value="1"/>
</dbReference>
<evidence type="ECO:0000256" key="3">
    <source>
        <dbReference type="ARBA" id="ARBA00022729"/>
    </source>
</evidence>
<gene>
    <name evidence="7" type="ORF">JRV97_00725</name>
</gene>
<accession>A0ABY8PR77</accession>
<evidence type="ECO:0000256" key="5">
    <source>
        <dbReference type="SAM" id="SignalP"/>
    </source>
</evidence>
<evidence type="ECO:0000259" key="6">
    <source>
        <dbReference type="Pfam" id="PF13458"/>
    </source>
</evidence>
<dbReference type="InterPro" id="IPR028082">
    <property type="entry name" value="Peripla_BP_I"/>
</dbReference>
<keyword evidence="8" id="KW-1185">Reference proteome</keyword>